<dbReference type="KEGG" id="ahz:APS56_10955"/>
<dbReference type="SUPFAM" id="SSF55729">
    <property type="entry name" value="Acyl-CoA N-acyltransferases (Nat)"/>
    <property type="match status" value="1"/>
</dbReference>
<evidence type="ECO:0000259" key="1">
    <source>
        <dbReference type="PROSITE" id="PS51186"/>
    </source>
</evidence>
<dbReference type="Proteomes" id="UP000057981">
    <property type="component" value="Chromosome"/>
</dbReference>
<dbReference type="OrthoDB" id="9796171at2"/>
<dbReference type="STRING" id="1736674.APS56_10955"/>
<reference evidence="2 3" key="1">
    <citation type="submission" date="2015-10" db="EMBL/GenBank/DDBJ databases">
        <authorList>
            <person name="Gilbert D.G."/>
        </authorList>
    </citation>
    <scope>NUCLEOTIDE SEQUENCE [LARGE SCALE GENOMIC DNA]</scope>
    <source>
        <strain evidence="3">HZ-22</strain>
    </source>
</reference>
<protein>
    <submittedName>
        <fullName evidence="2">GNAT family acetyltransferase</fullName>
    </submittedName>
</protein>
<dbReference type="InterPro" id="IPR000182">
    <property type="entry name" value="GNAT_dom"/>
</dbReference>
<dbReference type="InterPro" id="IPR016181">
    <property type="entry name" value="Acyl_CoA_acyltransferase"/>
</dbReference>
<organism evidence="2 3">
    <name type="scientific">Pseudalgibacter alginicilyticus</name>
    <dbReference type="NCBI Taxonomy" id="1736674"/>
    <lineage>
        <taxon>Bacteria</taxon>
        <taxon>Pseudomonadati</taxon>
        <taxon>Bacteroidota</taxon>
        <taxon>Flavobacteriia</taxon>
        <taxon>Flavobacteriales</taxon>
        <taxon>Flavobacteriaceae</taxon>
        <taxon>Pseudalgibacter</taxon>
    </lineage>
</organism>
<dbReference type="PROSITE" id="PS51186">
    <property type="entry name" value="GNAT"/>
    <property type="match status" value="1"/>
</dbReference>
<evidence type="ECO:0000313" key="3">
    <source>
        <dbReference type="Proteomes" id="UP000057981"/>
    </source>
</evidence>
<sequence length="148" mass="17132">MLKIEIKTFSELTKQELYNILQLRSEVFVVEQNSIYQDVDGKDQKALHILGFKNDKLIAYTRIFKPGDYFEKSSIGRVVVAKNNRQFNYGNEIMNASINAVKTIFKVDSIHISAQAYLKRFYNNLGFKEIGEEYLEDGIPHIAMIKES</sequence>
<accession>A0A0P0D9R8</accession>
<dbReference type="Pfam" id="PF13673">
    <property type="entry name" value="Acetyltransf_10"/>
    <property type="match status" value="1"/>
</dbReference>
<keyword evidence="2" id="KW-0808">Transferase</keyword>
<feature type="domain" description="N-acetyltransferase" evidence="1">
    <location>
        <begin position="7"/>
        <end position="148"/>
    </location>
</feature>
<dbReference type="GO" id="GO:0016747">
    <property type="term" value="F:acyltransferase activity, transferring groups other than amino-acyl groups"/>
    <property type="evidence" value="ECO:0007669"/>
    <property type="project" value="InterPro"/>
</dbReference>
<dbReference type="Gene3D" id="3.40.630.30">
    <property type="match status" value="1"/>
</dbReference>
<dbReference type="EMBL" id="CP012898">
    <property type="protein sequence ID" value="ALJ05612.1"/>
    <property type="molecule type" value="Genomic_DNA"/>
</dbReference>
<dbReference type="RefSeq" id="WP_054728040.1">
    <property type="nucleotide sequence ID" value="NZ_CP012898.1"/>
</dbReference>
<evidence type="ECO:0000313" key="2">
    <source>
        <dbReference type="EMBL" id="ALJ05612.1"/>
    </source>
</evidence>
<dbReference type="AlphaFoldDB" id="A0A0P0D9R8"/>
<gene>
    <name evidence="2" type="ORF">APS56_10955</name>
</gene>
<dbReference type="PATRIC" id="fig|1736674.3.peg.2246"/>
<proteinExistence type="predicted"/>
<keyword evidence="3" id="KW-1185">Reference proteome</keyword>
<name>A0A0P0D9R8_9FLAO</name>